<dbReference type="InterPro" id="IPR010679">
    <property type="entry name" value="DUF1254"/>
</dbReference>
<dbReference type="STRING" id="1560345.AWL63_00580"/>
<keyword evidence="5" id="KW-1185">Reference proteome</keyword>
<evidence type="ECO:0000259" key="2">
    <source>
        <dbReference type="Pfam" id="PF06742"/>
    </source>
</evidence>
<evidence type="ECO:0000256" key="1">
    <source>
        <dbReference type="SAM" id="SignalP"/>
    </source>
</evidence>
<dbReference type="SUPFAM" id="SSF160935">
    <property type="entry name" value="VPA0735-like"/>
    <property type="match status" value="1"/>
</dbReference>
<dbReference type="Gene3D" id="2.60.120.600">
    <property type="entry name" value="Domain of unknown function DUF1214, C-terminal domain"/>
    <property type="match status" value="1"/>
</dbReference>
<name>A0A1B3ZG35_9SPHN</name>
<gene>
    <name evidence="4" type="ORF">AWL63_00580</name>
</gene>
<dbReference type="AlphaFoldDB" id="A0A1B3ZG35"/>
<protein>
    <recommendedName>
        <fullName evidence="6">Cell envelope protein</fullName>
    </recommendedName>
</protein>
<evidence type="ECO:0000313" key="4">
    <source>
        <dbReference type="EMBL" id="AOH86389.1"/>
    </source>
</evidence>
<dbReference type="Pfam" id="PF06863">
    <property type="entry name" value="DUF1254"/>
    <property type="match status" value="1"/>
</dbReference>
<feature type="domain" description="DUF1254" evidence="3">
    <location>
        <begin position="97"/>
        <end position="226"/>
    </location>
</feature>
<dbReference type="PANTHER" id="PTHR36509">
    <property type="entry name" value="BLL3101 PROTEIN"/>
    <property type="match status" value="1"/>
</dbReference>
<dbReference type="KEGG" id="span:AWL63_00580"/>
<dbReference type="InterPro" id="IPR037049">
    <property type="entry name" value="DUF1214_C_sf"/>
</dbReference>
<evidence type="ECO:0008006" key="6">
    <source>
        <dbReference type="Google" id="ProtNLM"/>
    </source>
</evidence>
<dbReference type="Pfam" id="PF06742">
    <property type="entry name" value="DUF1214"/>
    <property type="match status" value="1"/>
</dbReference>
<dbReference type="PANTHER" id="PTHR36509:SF2">
    <property type="entry name" value="BLL3101 PROTEIN"/>
    <property type="match status" value="1"/>
</dbReference>
<dbReference type="InterPro" id="IPR010621">
    <property type="entry name" value="DUF1214"/>
</dbReference>
<dbReference type="Gene3D" id="2.60.40.1610">
    <property type="entry name" value="Domain of unknown function DUF1254"/>
    <property type="match status" value="1"/>
</dbReference>
<keyword evidence="1" id="KW-0732">Signal</keyword>
<dbReference type="EMBL" id="CP014168">
    <property type="protein sequence ID" value="AOH86389.1"/>
    <property type="molecule type" value="Genomic_DNA"/>
</dbReference>
<sequence>MAKSACARSIRCLLIAPAALVAAVSFPASANTFAAPEAPRSTAGFGADLLPKDEKSRAALLKSTAFDATIYGMSAYLQYEQMYRQVFDTSAPNFTGFNRFAHERALAGPDYATFKVPNSDTLYSTAWIDLSKGPVEIDVPPTSLKYFTLNIFDIFGNPSNLSNRTIGLNGGRFLLVPPGWHGSPPPGTTVYRAATVQLWILMRAFAQSDKEVAYARRFQDDVKIIPPAIPTQEAGVGMTPPAPAPGAAGFLRVLDYILRVNGCQPGEEALVSRFRVLGVVGDRPFGAAALDAPSLAAIDGGYTDAVALIAASKSQLGVSTGTGWMKVNKGEYGFNYIRRSVTNTAGLGANVREENASYTTFADGNGKPLDGAASRYTLRLRTPPPVNAFWSVTLYDAKSFTLYPNPLRRYLVSDRTPGLKVGADGAIDIRLQHLPSDGGNWLPAPAGPFFVVIRAYSPKPEMLDGRWLPPAIQAGAPAR</sequence>
<dbReference type="OrthoDB" id="9777345at2"/>
<feature type="domain" description="DUF1214" evidence="2">
    <location>
        <begin position="355"/>
        <end position="459"/>
    </location>
</feature>
<dbReference type="RefSeq" id="WP_069206896.1">
    <property type="nucleotide sequence ID" value="NZ_CP014168.1"/>
</dbReference>
<evidence type="ECO:0000313" key="5">
    <source>
        <dbReference type="Proteomes" id="UP000094256"/>
    </source>
</evidence>
<dbReference type="Proteomes" id="UP000094256">
    <property type="component" value="Chromosome"/>
</dbReference>
<organism evidence="4 5">
    <name type="scientific">Sphingomonas panacis</name>
    <dbReference type="NCBI Taxonomy" id="1560345"/>
    <lineage>
        <taxon>Bacteria</taxon>
        <taxon>Pseudomonadati</taxon>
        <taxon>Pseudomonadota</taxon>
        <taxon>Alphaproteobacteria</taxon>
        <taxon>Sphingomonadales</taxon>
        <taxon>Sphingomonadaceae</taxon>
        <taxon>Sphingomonas</taxon>
    </lineage>
</organism>
<proteinExistence type="predicted"/>
<evidence type="ECO:0000259" key="3">
    <source>
        <dbReference type="Pfam" id="PF06863"/>
    </source>
</evidence>
<feature type="signal peptide" evidence="1">
    <location>
        <begin position="1"/>
        <end position="30"/>
    </location>
</feature>
<reference evidence="4 5" key="1">
    <citation type="submission" date="2016-01" db="EMBL/GenBank/DDBJ databases">
        <title>Complete genome and mega plasmid sequence of Sphingomonas panacis DCY99 elicits systemic resistance in rice to Xanthomonas oryzae.</title>
        <authorList>
            <person name="Kim Y.J."/>
            <person name="Yang D.C."/>
            <person name="Sing P."/>
        </authorList>
    </citation>
    <scope>NUCLEOTIDE SEQUENCE [LARGE SCALE GENOMIC DNA]</scope>
    <source>
        <strain evidence="4 5">DCY99</strain>
    </source>
</reference>
<accession>A0A1B3ZG35</accession>
<dbReference type="InterPro" id="IPR037050">
    <property type="entry name" value="DUF1254_sf"/>
</dbReference>
<feature type="chain" id="PRO_5008556437" description="Cell envelope protein" evidence="1">
    <location>
        <begin position="31"/>
        <end position="479"/>
    </location>
</feature>